<feature type="non-terminal residue" evidence="2">
    <location>
        <position position="1"/>
    </location>
</feature>
<comment type="caution">
    <text evidence="2">The sequence shown here is derived from an EMBL/GenBank/DDBJ whole genome shotgun (WGS) entry which is preliminary data.</text>
</comment>
<accession>A0A367IL53</accession>
<dbReference type="AlphaFoldDB" id="A0A367IL53"/>
<protein>
    <submittedName>
        <fullName evidence="2">Uncharacterized protein</fullName>
    </submittedName>
</protein>
<name>A0A367IL53_RHIAZ</name>
<dbReference type="Proteomes" id="UP000252139">
    <property type="component" value="Unassembled WGS sequence"/>
</dbReference>
<feature type="region of interest" description="Disordered" evidence="1">
    <location>
        <begin position="71"/>
        <end position="107"/>
    </location>
</feature>
<feature type="non-terminal residue" evidence="2">
    <location>
        <position position="148"/>
    </location>
</feature>
<gene>
    <name evidence="2" type="ORF">CU097_000105</name>
</gene>
<evidence type="ECO:0000256" key="1">
    <source>
        <dbReference type="SAM" id="MobiDB-lite"/>
    </source>
</evidence>
<sequence>QAPEGKKQATAALSSAESWPPSLQQYVQDVFANCLPGKRDEAELQLRNLILESHKAGTLLTTDWSEVDLPSACLPSKKKRKNNNNNGSISGRKKVNLQTQKMSSEEEAKKLRRLRRFEEDAAQYKAENMSSTMQQMHLDGPLVSDTII</sequence>
<dbReference type="OrthoDB" id="2286212at2759"/>
<keyword evidence="3" id="KW-1185">Reference proteome</keyword>
<dbReference type="STRING" id="86630.A0A367IL53"/>
<evidence type="ECO:0000313" key="2">
    <source>
        <dbReference type="EMBL" id="RCH78388.1"/>
    </source>
</evidence>
<proteinExistence type="predicted"/>
<dbReference type="EMBL" id="PJQL01005205">
    <property type="protein sequence ID" value="RCH78388.1"/>
    <property type="molecule type" value="Genomic_DNA"/>
</dbReference>
<reference evidence="2 3" key="1">
    <citation type="journal article" date="2018" name="G3 (Bethesda)">
        <title>Phylogenetic and Phylogenomic Definition of Rhizopus Species.</title>
        <authorList>
            <person name="Gryganskyi A.P."/>
            <person name="Golan J."/>
            <person name="Dolatabadi S."/>
            <person name="Mondo S."/>
            <person name="Robb S."/>
            <person name="Idnurm A."/>
            <person name="Muszewska A."/>
            <person name="Steczkiewicz K."/>
            <person name="Masonjones S."/>
            <person name="Liao H.L."/>
            <person name="Gajdeczka M.T."/>
            <person name="Anike F."/>
            <person name="Vuek A."/>
            <person name="Anishchenko I.M."/>
            <person name="Voigt K."/>
            <person name="de Hoog G.S."/>
            <person name="Smith M.E."/>
            <person name="Heitman J."/>
            <person name="Vilgalys R."/>
            <person name="Stajich J.E."/>
        </authorList>
    </citation>
    <scope>NUCLEOTIDE SEQUENCE [LARGE SCALE GENOMIC DNA]</scope>
    <source>
        <strain evidence="2 3">CBS 357.93</strain>
    </source>
</reference>
<evidence type="ECO:0000313" key="3">
    <source>
        <dbReference type="Proteomes" id="UP000252139"/>
    </source>
</evidence>
<organism evidence="2 3">
    <name type="scientific">Rhizopus azygosporus</name>
    <name type="common">Rhizopus microsporus var. azygosporus</name>
    <dbReference type="NCBI Taxonomy" id="86630"/>
    <lineage>
        <taxon>Eukaryota</taxon>
        <taxon>Fungi</taxon>
        <taxon>Fungi incertae sedis</taxon>
        <taxon>Mucoromycota</taxon>
        <taxon>Mucoromycotina</taxon>
        <taxon>Mucoromycetes</taxon>
        <taxon>Mucorales</taxon>
        <taxon>Mucorineae</taxon>
        <taxon>Rhizopodaceae</taxon>
        <taxon>Rhizopus</taxon>
    </lineage>
</organism>